<dbReference type="VEuPathDB" id="FungiDB:ASPBRDRAFT_429108"/>
<feature type="transmembrane region" description="Helical" evidence="1">
    <location>
        <begin position="38"/>
        <end position="56"/>
    </location>
</feature>
<protein>
    <submittedName>
        <fullName evidence="2">Uncharacterized protein</fullName>
    </submittedName>
</protein>
<proteinExistence type="predicted"/>
<evidence type="ECO:0000313" key="2">
    <source>
        <dbReference type="EMBL" id="OJJ66277.1"/>
    </source>
</evidence>
<keyword evidence="1" id="KW-1133">Transmembrane helix</keyword>
<evidence type="ECO:0000256" key="1">
    <source>
        <dbReference type="SAM" id="Phobius"/>
    </source>
</evidence>
<evidence type="ECO:0000313" key="3">
    <source>
        <dbReference type="Proteomes" id="UP000184499"/>
    </source>
</evidence>
<keyword evidence="1" id="KW-0472">Membrane</keyword>
<dbReference type="Proteomes" id="UP000184499">
    <property type="component" value="Unassembled WGS sequence"/>
</dbReference>
<dbReference type="AlphaFoldDB" id="A0A1L9U3M7"/>
<keyword evidence="3" id="KW-1185">Reference proteome</keyword>
<accession>A0A1L9U3M7</accession>
<organism evidence="2 3">
    <name type="scientific">Aspergillus brasiliensis (strain CBS 101740 / IMI 381727 / IBT 21946)</name>
    <dbReference type="NCBI Taxonomy" id="767769"/>
    <lineage>
        <taxon>Eukaryota</taxon>
        <taxon>Fungi</taxon>
        <taxon>Dikarya</taxon>
        <taxon>Ascomycota</taxon>
        <taxon>Pezizomycotina</taxon>
        <taxon>Eurotiomycetes</taxon>
        <taxon>Eurotiomycetidae</taxon>
        <taxon>Eurotiales</taxon>
        <taxon>Aspergillaceae</taxon>
        <taxon>Aspergillus</taxon>
        <taxon>Aspergillus subgen. Circumdati</taxon>
    </lineage>
</organism>
<dbReference type="EMBL" id="KV878700">
    <property type="protein sequence ID" value="OJJ66277.1"/>
    <property type="molecule type" value="Genomic_DNA"/>
</dbReference>
<keyword evidence="1" id="KW-0812">Transmembrane</keyword>
<dbReference type="RefSeq" id="XP_067473527.1">
    <property type="nucleotide sequence ID" value="XM_067624893.1"/>
</dbReference>
<dbReference type="GeneID" id="93577381"/>
<sequence length="72" mass="8439">MNTRSALEPTERLIRNQHYQQYAETLIAVPTDGRRRRFVCAVSHILHVAVYAWTWLSLIFEYLVLLQTCFAG</sequence>
<reference evidence="3" key="1">
    <citation type="journal article" date="2017" name="Genome Biol.">
        <title>Comparative genomics reveals high biological diversity and specific adaptations in the industrially and medically important fungal genus Aspergillus.</title>
        <authorList>
            <person name="de Vries R.P."/>
            <person name="Riley R."/>
            <person name="Wiebenga A."/>
            <person name="Aguilar-Osorio G."/>
            <person name="Amillis S."/>
            <person name="Uchima C.A."/>
            <person name="Anderluh G."/>
            <person name="Asadollahi M."/>
            <person name="Askin M."/>
            <person name="Barry K."/>
            <person name="Battaglia E."/>
            <person name="Bayram O."/>
            <person name="Benocci T."/>
            <person name="Braus-Stromeyer S.A."/>
            <person name="Caldana C."/>
            <person name="Canovas D."/>
            <person name="Cerqueira G.C."/>
            <person name="Chen F."/>
            <person name="Chen W."/>
            <person name="Choi C."/>
            <person name="Clum A."/>
            <person name="Dos Santos R.A."/>
            <person name="Damasio A.R."/>
            <person name="Diallinas G."/>
            <person name="Emri T."/>
            <person name="Fekete E."/>
            <person name="Flipphi M."/>
            <person name="Freyberg S."/>
            <person name="Gallo A."/>
            <person name="Gournas C."/>
            <person name="Habgood R."/>
            <person name="Hainaut M."/>
            <person name="Harispe M.L."/>
            <person name="Henrissat B."/>
            <person name="Hilden K.S."/>
            <person name="Hope R."/>
            <person name="Hossain A."/>
            <person name="Karabika E."/>
            <person name="Karaffa L."/>
            <person name="Karanyi Z."/>
            <person name="Krasevec N."/>
            <person name="Kuo A."/>
            <person name="Kusch H."/>
            <person name="LaButti K."/>
            <person name="Lagendijk E.L."/>
            <person name="Lapidus A."/>
            <person name="Levasseur A."/>
            <person name="Lindquist E."/>
            <person name="Lipzen A."/>
            <person name="Logrieco A.F."/>
            <person name="MacCabe A."/>
            <person name="Maekelae M.R."/>
            <person name="Malavazi I."/>
            <person name="Melin P."/>
            <person name="Meyer V."/>
            <person name="Mielnichuk N."/>
            <person name="Miskei M."/>
            <person name="Molnar A.P."/>
            <person name="Mule G."/>
            <person name="Ngan C.Y."/>
            <person name="Orejas M."/>
            <person name="Orosz E."/>
            <person name="Ouedraogo J.P."/>
            <person name="Overkamp K.M."/>
            <person name="Park H.-S."/>
            <person name="Perrone G."/>
            <person name="Piumi F."/>
            <person name="Punt P.J."/>
            <person name="Ram A.F."/>
            <person name="Ramon A."/>
            <person name="Rauscher S."/>
            <person name="Record E."/>
            <person name="Riano-Pachon D.M."/>
            <person name="Robert V."/>
            <person name="Roehrig J."/>
            <person name="Ruller R."/>
            <person name="Salamov A."/>
            <person name="Salih N.S."/>
            <person name="Samson R.A."/>
            <person name="Sandor E."/>
            <person name="Sanguinetti M."/>
            <person name="Schuetze T."/>
            <person name="Sepcic K."/>
            <person name="Shelest E."/>
            <person name="Sherlock G."/>
            <person name="Sophianopoulou V."/>
            <person name="Squina F.M."/>
            <person name="Sun H."/>
            <person name="Susca A."/>
            <person name="Todd R.B."/>
            <person name="Tsang A."/>
            <person name="Unkles S.E."/>
            <person name="van de Wiele N."/>
            <person name="van Rossen-Uffink D."/>
            <person name="Oliveira J.V."/>
            <person name="Vesth T.C."/>
            <person name="Visser J."/>
            <person name="Yu J.-H."/>
            <person name="Zhou M."/>
            <person name="Andersen M.R."/>
            <person name="Archer D.B."/>
            <person name="Baker S.E."/>
            <person name="Benoit I."/>
            <person name="Brakhage A.A."/>
            <person name="Braus G.H."/>
            <person name="Fischer R."/>
            <person name="Frisvad J.C."/>
            <person name="Goldman G.H."/>
            <person name="Houbraken J."/>
            <person name="Oakley B."/>
            <person name="Pocsi I."/>
            <person name="Scazzocchio C."/>
            <person name="Seiboth B."/>
            <person name="vanKuyk P.A."/>
            <person name="Wortman J."/>
            <person name="Dyer P.S."/>
            <person name="Grigoriev I.V."/>
        </authorList>
    </citation>
    <scope>NUCLEOTIDE SEQUENCE [LARGE SCALE GENOMIC DNA]</scope>
    <source>
        <strain evidence="3">CBS 101740 / IMI 381727 / IBT 21946</strain>
    </source>
</reference>
<gene>
    <name evidence="2" type="ORF">ASPBRDRAFT_429108</name>
</gene>
<name>A0A1L9U3M7_ASPBC</name>